<dbReference type="PANTHER" id="PTHR30619">
    <property type="entry name" value="DNA INTERNALIZATION/COMPETENCE PROTEIN COMEC/REC2"/>
    <property type="match status" value="1"/>
</dbReference>
<reference evidence="2 3" key="1">
    <citation type="journal article" date="2016" name="Nat. Commun.">
        <title>Thousands of microbial genomes shed light on interconnected biogeochemical processes in an aquifer system.</title>
        <authorList>
            <person name="Anantharaman K."/>
            <person name="Brown C.T."/>
            <person name="Hug L.A."/>
            <person name="Sharon I."/>
            <person name="Castelle C.J."/>
            <person name="Probst A.J."/>
            <person name="Thomas B.C."/>
            <person name="Singh A."/>
            <person name="Wilkins M.J."/>
            <person name="Karaoz U."/>
            <person name="Brodie E.L."/>
            <person name="Williams K.H."/>
            <person name="Hubbard S.S."/>
            <person name="Banfield J.F."/>
        </authorList>
    </citation>
    <scope>NUCLEOTIDE SEQUENCE [LARGE SCALE GENOMIC DNA]</scope>
</reference>
<dbReference type="InterPro" id="IPR036866">
    <property type="entry name" value="RibonucZ/Hydroxyglut_hydro"/>
</dbReference>
<comment type="caution">
    <text evidence="2">The sequence shown here is derived from an EMBL/GenBank/DDBJ whole genome shotgun (WGS) entry which is preliminary data.</text>
</comment>
<dbReference type="InterPro" id="IPR001279">
    <property type="entry name" value="Metallo-B-lactamas"/>
</dbReference>
<evidence type="ECO:0000259" key="1">
    <source>
        <dbReference type="SMART" id="SM00849"/>
    </source>
</evidence>
<dbReference type="AlphaFoldDB" id="A0A1F5P4T1"/>
<dbReference type="SUPFAM" id="SSF56281">
    <property type="entry name" value="Metallo-hydrolase/oxidoreductase"/>
    <property type="match status" value="1"/>
</dbReference>
<dbReference type="PANTHER" id="PTHR30619:SF1">
    <property type="entry name" value="RECOMBINATION PROTEIN 2"/>
    <property type="match status" value="1"/>
</dbReference>
<sequence>MVKWRLFVLCLALFTGLVAVSFFRSSPEEVFSFHVLDVGQGDALLIKTPDNIKILLDGGPNDNILTPLAQSLGNFDRRLDLLILTHPDADHLEGFIPVLKKYDVQMVLRAGALKTTAAHKVFEQVIKEKNVRDERLFMGDKIKLSDETEIVVLWPPEGELNEKEPNESSIVAQLTYKGYKFLLTGDIGQETEREIMKFVKPEFIRSHILKVPHHGSRFSSSSEFLEIVDPEVAVISVGGDNLYGHPTSEVLQRLEQRNAKILRTDLMSTISFTLKPEGLVVGAAD</sequence>
<dbReference type="STRING" id="1817832.A3J48_00645"/>
<organism evidence="2 3">
    <name type="scientific">Candidatus Doudnabacteria bacterium RIFCSPHIGHO2_02_FULL_46_11</name>
    <dbReference type="NCBI Taxonomy" id="1817832"/>
    <lineage>
        <taxon>Bacteria</taxon>
        <taxon>Candidatus Doudnaibacteriota</taxon>
    </lineage>
</organism>
<evidence type="ECO:0000313" key="3">
    <source>
        <dbReference type="Proteomes" id="UP000176786"/>
    </source>
</evidence>
<dbReference type="Pfam" id="PF00753">
    <property type="entry name" value="Lactamase_B"/>
    <property type="match status" value="1"/>
</dbReference>
<dbReference type="SMART" id="SM00849">
    <property type="entry name" value="Lactamase_B"/>
    <property type="match status" value="1"/>
</dbReference>
<dbReference type="Proteomes" id="UP000176786">
    <property type="component" value="Unassembled WGS sequence"/>
</dbReference>
<protein>
    <recommendedName>
        <fullName evidence="1">Metallo-beta-lactamase domain-containing protein</fullName>
    </recommendedName>
</protein>
<dbReference type="InterPro" id="IPR052159">
    <property type="entry name" value="Competence_DNA_uptake"/>
</dbReference>
<name>A0A1F5P4T1_9BACT</name>
<gene>
    <name evidence="2" type="ORF">A3J48_00645</name>
</gene>
<dbReference type="EMBL" id="MFES01000029">
    <property type="protein sequence ID" value="OGE84987.1"/>
    <property type="molecule type" value="Genomic_DNA"/>
</dbReference>
<feature type="domain" description="Metallo-beta-lactamase" evidence="1">
    <location>
        <begin position="40"/>
        <end position="239"/>
    </location>
</feature>
<dbReference type="CDD" id="cd07731">
    <property type="entry name" value="ComA-like_MBL-fold"/>
    <property type="match status" value="1"/>
</dbReference>
<evidence type="ECO:0000313" key="2">
    <source>
        <dbReference type="EMBL" id="OGE84987.1"/>
    </source>
</evidence>
<accession>A0A1F5P4T1</accession>
<dbReference type="Gene3D" id="3.60.15.10">
    <property type="entry name" value="Ribonuclease Z/Hydroxyacylglutathione hydrolase-like"/>
    <property type="match status" value="1"/>
</dbReference>
<proteinExistence type="predicted"/>
<dbReference type="InterPro" id="IPR035681">
    <property type="entry name" value="ComA-like_MBL"/>
</dbReference>